<keyword evidence="6" id="KW-0067">ATP-binding</keyword>
<dbReference type="FunFam" id="1.10.8.430:FF:000003">
    <property type="entry name" value="Probable disease resistance protein At5g66910"/>
    <property type="match status" value="1"/>
</dbReference>
<dbReference type="FunFam" id="3.40.50.300:FF:001091">
    <property type="entry name" value="Probable disease resistance protein At1g61300"/>
    <property type="match status" value="1"/>
</dbReference>
<dbReference type="PANTHER" id="PTHR33463">
    <property type="entry name" value="NB-ARC DOMAIN-CONTAINING PROTEIN-RELATED"/>
    <property type="match status" value="1"/>
</dbReference>
<dbReference type="InterPro" id="IPR036388">
    <property type="entry name" value="WH-like_DNA-bd_sf"/>
</dbReference>
<evidence type="ECO:0000256" key="7">
    <source>
        <dbReference type="SAM" id="Coils"/>
    </source>
</evidence>
<keyword evidence="4" id="KW-0547">Nucleotide-binding</keyword>
<protein>
    <submittedName>
        <fullName evidence="9">Putative disease resistance protein</fullName>
    </submittedName>
</protein>
<dbReference type="InterPro" id="IPR057135">
    <property type="entry name" value="At4g27190-like_LRR"/>
</dbReference>
<keyword evidence="5" id="KW-0611">Plant defense</keyword>
<evidence type="ECO:0000256" key="5">
    <source>
        <dbReference type="ARBA" id="ARBA00022821"/>
    </source>
</evidence>
<evidence type="ECO:0000256" key="6">
    <source>
        <dbReference type="ARBA" id="ARBA00022840"/>
    </source>
</evidence>
<proteinExistence type="inferred from homology"/>
<evidence type="ECO:0000256" key="2">
    <source>
        <dbReference type="ARBA" id="ARBA00022614"/>
    </source>
</evidence>
<evidence type="ECO:0000259" key="8">
    <source>
        <dbReference type="SMART" id="SM00382"/>
    </source>
</evidence>
<gene>
    <name evidence="9" type="primary">VvCHDh000423_12</name>
    <name evidence="9" type="ORF">CK203_082198</name>
</gene>
<dbReference type="SMART" id="SM00382">
    <property type="entry name" value="AAA"/>
    <property type="match status" value="1"/>
</dbReference>
<dbReference type="Pfam" id="PF23559">
    <property type="entry name" value="WHD_DRP"/>
    <property type="match status" value="1"/>
</dbReference>
<keyword evidence="7" id="KW-0175">Coiled coil</keyword>
<comment type="similarity">
    <text evidence="1">Belongs to the disease resistance NB-LRR family.</text>
</comment>
<dbReference type="Pfam" id="PF23247">
    <property type="entry name" value="LRR_RPS2"/>
    <property type="match status" value="1"/>
</dbReference>
<dbReference type="GO" id="GO:0005524">
    <property type="term" value="F:ATP binding"/>
    <property type="evidence" value="ECO:0007669"/>
    <property type="project" value="UniProtKB-KW"/>
</dbReference>
<dbReference type="SUPFAM" id="SSF52540">
    <property type="entry name" value="P-loop containing nucleoside triphosphate hydrolases"/>
    <property type="match status" value="1"/>
</dbReference>
<dbReference type="EMBL" id="QGNW01002166">
    <property type="protein sequence ID" value="RVW24663.1"/>
    <property type="molecule type" value="Genomic_DNA"/>
</dbReference>
<keyword evidence="3" id="KW-0677">Repeat</keyword>
<comment type="caution">
    <text evidence="9">The sequence shown here is derived from an EMBL/GenBank/DDBJ whole genome shotgun (WGS) entry which is preliminary data.</text>
</comment>
<dbReference type="InterPro" id="IPR050905">
    <property type="entry name" value="Plant_NBS-LRR"/>
</dbReference>
<evidence type="ECO:0000256" key="3">
    <source>
        <dbReference type="ARBA" id="ARBA00022737"/>
    </source>
</evidence>
<dbReference type="InterPro" id="IPR001611">
    <property type="entry name" value="Leu-rich_rpt"/>
</dbReference>
<dbReference type="GO" id="GO:0043531">
    <property type="term" value="F:ADP binding"/>
    <property type="evidence" value="ECO:0007669"/>
    <property type="project" value="InterPro"/>
</dbReference>
<dbReference type="InterPro" id="IPR042197">
    <property type="entry name" value="Apaf_helical"/>
</dbReference>
<dbReference type="InterPro" id="IPR003593">
    <property type="entry name" value="AAA+_ATPase"/>
</dbReference>
<keyword evidence="2" id="KW-0433">Leucine-rich repeat</keyword>
<dbReference type="Gene3D" id="1.10.10.10">
    <property type="entry name" value="Winged helix-like DNA-binding domain superfamily/Winged helix DNA-binding domain"/>
    <property type="match status" value="1"/>
</dbReference>
<dbReference type="Proteomes" id="UP000288805">
    <property type="component" value="Unassembled WGS sequence"/>
</dbReference>
<evidence type="ECO:0000256" key="4">
    <source>
        <dbReference type="ARBA" id="ARBA00022741"/>
    </source>
</evidence>
<evidence type="ECO:0000256" key="1">
    <source>
        <dbReference type="ARBA" id="ARBA00008894"/>
    </source>
</evidence>
<dbReference type="Gene3D" id="3.80.10.10">
    <property type="entry name" value="Ribonuclease Inhibitor"/>
    <property type="match status" value="2"/>
</dbReference>
<dbReference type="Gene3D" id="3.40.50.300">
    <property type="entry name" value="P-loop containing nucleotide triphosphate hydrolases"/>
    <property type="match status" value="1"/>
</dbReference>
<dbReference type="Pfam" id="PF00931">
    <property type="entry name" value="NB-ARC"/>
    <property type="match status" value="1"/>
</dbReference>
<evidence type="ECO:0000313" key="9">
    <source>
        <dbReference type="EMBL" id="RVW24663.1"/>
    </source>
</evidence>
<dbReference type="FunFam" id="1.10.10.10:FF:000322">
    <property type="entry name" value="Probable disease resistance protein At1g63360"/>
    <property type="match status" value="1"/>
</dbReference>
<name>A0A438CN77_VITVI</name>
<feature type="domain" description="AAA+ ATPase" evidence="8">
    <location>
        <begin position="169"/>
        <end position="327"/>
    </location>
</feature>
<evidence type="ECO:0000313" key="10">
    <source>
        <dbReference type="Proteomes" id="UP000288805"/>
    </source>
</evidence>
<dbReference type="SUPFAM" id="SSF52058">
    <property type="entry name" value="L domain-like"/>
    <property type="match status" value="1"/>
</dbReference>
<dbReference type="PRINTS" id="PR00364">
    <property type="entry name" value="DISEASERSIST"/>
</dbReference>
<sequence>MDCVTPVMDVATRLWSCASKHSSYVIDLQENLCCLRNEMEELKNVGEDVKRRVEDAEKHQMKRRNEVNGWLNSLTALEREVNEILEKGDQEIQKKCLRNCCTRNCRSSYKIGKMAREKIPAVSELKNKGHFDVVADILPSDPVDEKPMEKAVGLNLMFGEIWRWLEDDKVGIIGLYGMGGVGKTTLLKKINNEFLKTKLGFDVVIWVVVSKQAKAETVQEVILNKLEVPRYEWKNRSRDEKGQKIFNILKTKKFVLLLDDVWERLDLTDVGVPHPNGEDNMSKLIFTTRSEDVCHVMEAHKHVKVECLASDEALALFRLKVGEDTFNSHPQIPALAKEIVKECKGLPLALITIGRAMVDKKTPQRWDRAVQVLRTYPSTFAGMEVKVFPILAFSYDSLYNDTIKSCFRYCSMFPSDYEILEDELIELWIGEGFLIESYDIQRARNEGYDVIESLKVACLLESGESEKHVKMHDMIRDMALWLTTKTGENKKKVVVKERAWWLRAREFAEWREAQMISLWDIRILPLFDRGVDGAQKRISFPNLETFFVRRSLLKEIPPGFLEKMHLVRVLDLSYNYSLERCSQVHQLANLEYLNMSFTNICSLWGIVQGLKKLRCLILNFTHVEVITPGLISDLSSLQLFSMHGGSHHSDEISLFDRICEENILCGGKKALLQELESLECINEISIILHSDVSVKKLLSSYKLQSCIRKLHLQRCSKMTSLELSPACVQTMVHLETLQISSCNDLKEVKINEKDEGKREFISRYSVVLSEFCKLHEVHIISCSKLLNLTWLIYAPCLQLLAVSACKSMEEVIGDDDGGGRASVGEENSGLFSRLTTLQLERLPKLKSICNWVLPLPSLTMIYVHSCESLRKLPFDSNTGKNSLKKIQAEQSLRIWLLIKEGDDAGHAIRRTGREKSLHKHLFPGSCWPPSQGLAFKD</sequence>
<dbReference type="InterPro" id="IPR002182">
    <property type="entry name" value="NB-ARC"/>
</dbReference>
<accession>A0A438CN77</accession>
<dbReference type="GO" id="GO:0006952">
    <property type="term" value="P:defense response"/>
    <property type="evidence" value="ECO:0007669"/>
    <property type="project" value="UniProtKB-KW"/>
</dbReference>
<dbReference type="Pfam" id="PF13855">
    <property type="entry name" value="LRR_8"/>
    <property type="match status" value="1"/>
</dbReference>
<feature type="coiled-coil region" evidence="7">
    <location>
        <begin position="39"/>
        <end position="94"/>
    </location>
</feature>
<dbReference type="InterPro" id="IPR027417">
    <property type="entry name" value="P-loop_NTPase"/>
</dbReference>
<dbReference type="InterPro" id="IPR058922">
    <property type="entry name" value="WHD_DRP"/>
</dbReference>
<dbReference type="Gene3D" id="1.10.8.430">
    <property type="entry name" value="Helical domain of apoptotic protease-activating factors"/>
    <property type="match status" value="1"/>
</dbReference>
<reference evidence="9 10" key="1">
    <citation type="journal article" date="2018" name="PLoS Genet.">
        <title>Population sequencing reveals clonal diversity and ancestral inbreeding in the grapevine cultivar Chardonnay.</title>
        <authorList>
            <person name="Roach M.J."/>
            <person name="Johnson D.L."/>
            <person name="Bohlmann J."/>
            <person name="van Vuuren H.J."/>
            <person name="Jones S.J."/>
            <person name="Pretorius I.S."/>
            <person name="Schmidt S.A."/>
            <person name="Borneman A.R."/>
        </authorList>
    </citation>
    <scope>NUCLEOTIDE SEQUENCE [LARGE SCALE GENOMIC DNA]</scope>
    <source>
        <strain evidence="10">cv. Chardonnay</strain>
        <tissue evidence="9">Leaf</tissue>
    </source>
</reference>
<dbReference type="AlphaFoldDB" id="A0A438CN77"/>
<dbReference type="PANTHER" id="PTHR33463:SF220">
    <property type="entry name" value="NB-ARC DOMAIN-CONTAINING PROTEIN"/>
    <property type="match status" value="1"/>
</dbReference>
<organism evidence="9 10">
    <name type="scientific">Vitis vinifera</name>
    <name type="common">Grape</name>
    <dbReference type="NCBI Taxonomy" id="29760"/>
    <lineage>
        <taxon>Eukaryota</taxon>
        <taxon>Viridiplantae</taxon>
        <taxon>Streptophyta</taxon>
        <taxon>Embryophyta</taxon>
        <taxon>Tracheophyta</taxon>
        <taxon>Spermatophyta</taxon>
        <taxon>Magnoliopsida</taxon>
        <taxon>eudicotyledons</taxon>
        <taxon>Gunneridae</taxon>
        <taxon>Pentapetalae</taxon>
        <taxon>rosids</taxon>
        <taxon>Vitales</taxon>
        <taxon>Vitaceae</taxon>
        <taxon>Viteae</taxon>
        <taxon>Vitis</taxon>
    </lineage>
</organism>
<dbReference type="InterPro" id="IPR032675">
    <property type="entry name" value="LRR_dom_sf"/>
</dbReference>